<dbReference type="AlphaFoldDB" id="A0A6M4ARJ7"/>
<name>A0A6M4ARJ7_9SPHN</name>
<dbReference type="InterPro" id="IPR010281">
    <property type="entry name" value="DUF885"/>
</dbReference>
<dbReference type="InterPro" id="IPR006311">
    <property type="entry name" value="TAT_signal"/>
</dbReference>
<dbReference type="EMBL" id="CP053015">
    <property type="protein sequence ID" value="QJQ31684.1"/>
    <property type="molecule type" value="Genomic_DNA"/>
</dbReference>
<dbReference type="RefSeq" id="WP_169943993.1">
    <property type="nucleotide sequence ID" value="NZ_CP053015.1"/>
</dbReference>
<dbReference type="Proteomes" id="UP000503018">
    <property type="component" value="Chromosome"/>
</dbReference>
<sequence>MAMTFPSPIHFDRRQTMTALLGGTVLAGMGGFSSLAYASTGEAATPAGTAARALYDRLFWQGLENNPEGATSLGLDTGNLARLRGRLSSSAASDRFGSAKALVDAKPAIDALSTDGMSAIERNQLDVLKWFVARSEEIVRTPYGGFDGYPIPYTLTQLTGSYQGVPDFLDSTHPIASAADAEAALQRMAQMAVEIGNEVDRSRAEAAMGVIPPSFILTKTLTQTRALRAQSGEGSGMAASLARRTAAAGIAGDWGARAAALVDGPIAAALDRQIALLEELMPRATDEAGVSRLPGGMEFYATCLRQHTSTTLTPQEAHQRGLEEVADYEARLAPLLAAAGVNEGSTGERLTALGQRPDQLFPNTDEGRAAMLAYCNEVNDAMRGLLPRMFNNPPVARLEIRRVPPAIELGAPRGYAQRGSLDGTRPGAFYINLRDTAVWPRFSLPTFVYHEGIPGHVFQGAVLLGTDLPLLHRSMGIAAYGEGWGLYAEQIADELGVYDSNPLGRIGYLQAALYRAVRVVVDTGMHALGWSKARALAYMIDKSGLAPSAAENEIDRYIVWPGQATSYKLGHSEIVRARQAAQATMGARFDIRGFHDIVLKQGSQPLELLASNVAAWAAG</sequence>
<evidence type="ECO:0000313" key="1">
    <source>
        <dbReference type="EMBL" id="QJQ31684.1"/>
    </source>
</evidence>
<gene>
    <name evidence="1" type="ORF">GV829_03870</name>
</gene>
<keyword evidence="2" id="KW-1185">Reference proteome</keyword>
<dbReference type="Pfam" id="PF05960">
    <property type="entry name" value="DUF885"/>
    <property type="match status" value="1"/>
</dbReference>
<proteinExistence type="predicted"/>
<dbReference type="KEGG" id="slan:GV829_03870"/>
<evidence type="ECO:0000313" key="2">
    <source>
        <dbReference type="Proteomes" id="UP000503018"/>
    </source>
</evidence>
<accession>A0A6M4ARJ7</accession>
<dbReference type="PANTHER" id="PTHR33361">
    <property type="entry name" value="GLR0591 PROTEIN"/>
    <property type="match status" value="1"/>
</dbReference>
<reference evidence="1 2" key="1">
    <citation type="submission" date="2020-01" db="EMBL/GenBank/DDBJ databases">
        <title>Sphingomonas sp. strain CSW-10.</title>
        <authorList>
            <person name="Chen W.-M."/>
        </authorList>
    </citation>
    <scope>NUCLEOTIDE SEQUENCE [LARGE SCALE GENOMIC DNA]</scope>
    <source>
        <strain evidence="1 2">CSW-10</strain>
    </source>
</reference>
<dbReference type="PANTHER" id="PTHR33361:SF2">
    <property type="entry name" value="DUF885 DOMAIN-CONTAINING PROTEIN"/>
    <property type="match status" value="1"/>
</dbReference>
<protein>
    <submittedName>
        <fullName evidence="1">DUF885 family protein</fullName>
    </submittedName>
</protein>
<dbReference type="PROSITE" id="PS51318">
    <property type="entry name" value="TAT"/>
    <property type="match status" value="1"/>
</dbReference>
<organism evidence="1 2">
    <name type="scientific">Sphingomonas lacunae</name>
    <dbReference type="NCBI Taxonomy" id="2698828"/>
    <lineage>
        <taxon>Bacteria</taxon>
        <taxon>Pseudomonadati</taxon>
        <taxon>Pseudomonadota</taxon>
        <taxon>Alphaproteobacteria</taxon>
        <taxon>Sphingomonadales</taxon>
        <taxon>Sphingomonadaceae</taxon>
        <taxon>Sphingomonas</taxon>
    </lineage>
</organism>